<dbReference type="InterPro" id="IPR036942">
    <property type="entry name" value="Beta-barrel_TonB_sf"/>
</dbReference>
<dbReference type="InterPro" id="IPR037066">
    <property type="entry name" value="Plug_dom_sf"/>
</dbReference>
<keyword evidence="7" id="KW-0408">Iron</keyword>
<dbReference type="RefSeq" id="WP_044330489.1">
    <property type="nucleotide sequence ID" value="NZ_CP010836.1"/>
</dbReference>
<keyword evidence="4" id="KW-0410">Iron transport</keyword>
<evidence type="ECO:0000256" key="2">
    <source>
        <dbReference type="ARBA" id="ARBA00022448"/>
    </source>
</evidence>
<keyword evidence="15" id="KW-1185">Reference proteome</keyword>
<dbReference type="Gene3D" id="2.40.170.20">
    <property type="entry name" value="TonB-dependent receptor, beta-barrel domain"/>
    <property type="match status" value="1"/>
</dbReference>
<sequence>MAMPASAQSAGADARADESAPSGAEQPEQGILVVTGRRSKSAILPTETDAFGLGQSQVETPRSTSTVSLAMIDQYSLTTVRDLIAVTPGVFTASFYGVDGTVNVRGEYADNFFRDFKRVENQGTYVTPIESALGLEIVRGIASPAYGTGRAGGYVNFSPRSDRATRFMNGQEASGEVVGSIGTYGYYRASGEYGAPLKIGGYSAGIDLYVERVQASRYFYGIEPEHTLGQIGFASELPGGWEIAIGAQYYKASGMQGSTGVNRLTQDLVDNGNYISGSPIAQIVSPGANYITPADIVRVGGVTKYYGAVNNYSKLDPATIKTVKLDRRTVYTSDYDFGDAETTTAYVDLSHDVGPGKLKIQGFIDDLNADSYNGYGFAKRLRDQAIEGRVSLTGKITPAPWFNANYVAGATYRHYTATEGYVFARGYLVLDRQDLSVGATPDSIFNPLYVSGEAWDQAYHSTVEDMGVFFNADVSLFGGLKITGGARYDDYQVRSINTGLLDYSVPLNISYSNNKDAVSWSGSVSYILPFGVVPYVTRGRSYALETTQGGAVTPGNVRNGTFLSPTDLTEAGIKGSFFGDKLFVGLSAYRQKRVQSELLSGNFVGAKTEGLEGELRWAVDRHFGLSAVATKQKTKIAGGSFLVVTPANFGLANTDGWGLIYQASTAGFPGLSTGYTDRTQPEYVFGLFGNYEVGNGMGATLGGNWVDETSGHLPGAVVFPSYFLLRGSVHYDVGKLRFAVNVNNILDQRYYIPQRSTETEGSAMPGEGRTAIFKVTARF</sequence>
<evidence type="ECO:0000256" key="12">
    <source>
        <dbReference type="SAM" id="MobiDB-lite"/>
    </source>
</evidence>
<evidence type="ECO:0000256" key="6">
    <source>
        <dbReference type="ARBA" id="ARBA00022729"/>
    </source>
</evidence>
<comment type="subcellular location">
    <subcellularLocation>
        <location evidence="1 11">Cell outer membrane</location>
        <topology evidence="1 11">Multi-pass membrane protein</topology>
    </subcellularLocation>
</comment>
<organism evidence="14 15">
    <name type="scientific">Sphingomonas hengshuiensis</name>
    <dbReference type="NCBI Taxonomy" id="1609977"/>
    <lineage>
        <taxon>Bacteria</taxon>
        <taxon>Pseudomonadati</taxon>
        <taxon>Pseudomonadota</taxon>
        <taxon>Alphaproteobacteria</taxon>
        <taxon>Sphingomonadales</taxon>
        <taxon>Sphingomonadaceae</taxon>
        <taxon>Sphingomonas</taxon>
    </lineage>
</organism>
<keyword evidence="3 11" id="KW-1134">Transmembrane beta strand</keyword>
<dbReference type="PANTHER" id="PTHR32552:SF68">
    <property type="entry name" value="FERRICHROME OUTER MEMBRANE TRANSPORTER_PHAGE RECEPTOR"/>
    <property type="match status" value="1"/>
</dbReference>
<accession>A0A7U4LEI3</accession>
<evidence type="ECO:0000256" key="3">
    <source>
        <dbReference type="ARBA" id="ARBA00022452"/>
    </source>
</evidence>
<evidence type="ECO:0000256" key="9">
    <source>
        <dbReference type="ARBA" id="ARBA00023136"/>
    </source>
</evidence>
<name>A0A7U4LEI3_9SPHN</name>
<evidence type="ECO:0000256" key="4">
    <source>
        <dbReference type="ARBA" id="ARBA00022496"/>
    </source>
</evidence>
<dbReference type="PROSITE" id="PS52016">
    <property type="entry name" value="TONB_DEPENDENT_REC_3"/>
    <property type="match status" value="1"/>
</dbReference>
<dbReference type="Proteomes" id="UP000032300">
    <property type="component" value="Chromosome"/>
</dbReference>
<dbReference type="AlphaFoldDB" id="A0A7U4LEI3"/>
<evidence type="ECO:0000313" key="15">
    <source>
        <dbReference type="Proteomes" id="UP000032300"/>
    </source>
</evidence>
<reference evidence="14 15" key="2">
    <citation type="submission" date="2015-02" db="EMBL/GenBank/DDBJ databases">
        <title>The complete genome of Sphingomonas hengshuiensis sp. WHSC-8 isolated from soil of Hengshui Lake.</title>
        <authorList>
            <person name="Wei S."/>
            <person name="Guo J."/>
            <person name="Su C."/>
            <person name="Wu R."/>
            <person name="Zhang Z."/>
            <person name="Liang K."/>
            <person name="Li H."/>
            <person name="Wang T."/>
            <person name="Liu H."/>
            <person name="Zhang C."/>
            <person name="Li Z."/>
            <person name="Wang Q."/>
            <person name="Meng J."/>
        </authorList>
    </citation>
    <scope>NUCLEOTIDE SEQUENCE [LARGE SCALE GENOMIC DNA]</scope>
    <source>
        <strain evidence="14 15">WHSC-8</strain>
    </source>
</reference>
<feature type="region of interest" description="Disordered" evidence="12">
    <location>
        <begin position="1"/>
        <end position="32"/>
    </location>
</feature>
<dbReference type="InterPro" id="IPR039426">
    <property type="entry name" value="TonB-dep_rcpt-like"/>
</dbReference>
<dbReference type="GO" id="GO:0009279">
    <property type="term" value="C:cell outer membrane"/>
    <property type="evidence" value="ECO:0007669"/>
    <property type="project" value="UniProtKB-SubCell"/>
</dbReference>
<dbReference type="InterPro" id="IPR012910">
    <property type="entry name" value="Plug_dom"/>
</dbReference>
<keyword evidence="8" id="KW-0406">Ion transport</keyword>
<evidence type="ECO:0000256" key="8">
    <source>
        <dbReference type="ARBA" id="ARBA00023065"/>
    </source>
</evidence>
<dbReference type="GO" id="GO:0015344">
    <property type="term" value="F:siderophore uptake transmembrane transporter activity"/>
    <property type="evidence" value="ECO:0007669"/>
    <property type="project" value="TreeGrafter"/>
</dbReference>
<evidence type="ECO:0000256" key="1">
    <source>
        <dbReference type="ARBA" id="ARBA00004571"/>
    </source>
</evidence>
<dbReference type="Pfam" id="PF07715">
    <property type="entry name" value="Plug"/>
    <property type="match status" value="1"/>
</dbReference>
<evidence type="ECO:0000256" key="10">
    <source>
        <dbReference type="ARBA" id="ARBA00023237"/>
    </source>
</evidence>
<feature type="domain" description="TonB-dependent receptor plug" evidence="13">
    <location>
        <begin position="57"/>
        <end position="153"/>
    </location>
</feature>
<keyword evidence="10 11" id="KW-0998">Cell outer membrane</keyword>
<dbReference type="Gene3D" id="2.170.130.10">
    <property type="entry name" value="TonB-dependent receptor, plug domain"/>
    <property type="match status" value="1"/>
</dbReference>
<comment type="similarity">
    <text evidence="11">Belongs to the TonB-dependent receptor family.</text>
</comment>
<dbReference type="SUPFAM" id="SSF56935">
    <property type="entry name" value="Porins"/>
    <property type="match status" value="1"/>
</dbReference>
<protein>
    <recommendedName>
        <fullName evidence="13">TonB-dependent receptor plug domain-containing protein</fullName>
    </recommendedName>
</protein>
<evidence type="ECO:0000256" key="5">
    <source>
        <dbReference type="ARBA" id="ARBA00022692"/>
    </source>
</evidence>
<keyword evidence="5 11" id="KW-0812">Transmembrane</keyword>
<keyword evidence="9 11" id="KW-0472">Membrane</keyword>
<keyword evidence="2 11" id="KW-0813">Transport</keyword>
<reference evidence="14 15" key="1">
    <citation type="journal article" date="2015" name="Int. J. Syst. Evol. Microbiol.">
        <title>Sphingomonas hengshuiensis sp. nov., isolated from lake wetland.</title>
        <authorList>
            <person name="Wei S."/>
            <person name="Wang T."/>
            <person name="Liu H."/>
            <person name="Zhang C."/>
            <person name="Guo J."/>
            <person name="Wang Q."/>
            <person name="Liang K."/>
            <person name="Zhang Z."/>
        </authorList>
    </citation>
    <scope>NUCLEOTIDE SEQUENCE [LARGE SCALE GENOMIC DNA]</scope>
    <source>
        <strain evidence="14 15">WHSC-8</strain>
    </source>
</reference>
<dbReference type="KEGG" id="sphi:TS85_03660"/>
<evidence type="ECO:0000313" key="14">
    <source>
        <dbReference type="EMBL" id="AJP71114.1"/>
    </source>
</evidence>
<evidence type="ECO:0000256" key="7">
    <source>
        <dbReference type="ARBA" id="ARBA00023004"/>
    </source>
</evidence>
<evidence type="ECO:0000256" key="11">
    <source>
        <dbReference type="PROSITE-ProRule" id="PRU01360"/>
    </source>
</evidence>
<dbReference type="EMBL" id="CP010836">
    <property type="protein sequence ID" value="AJP71114.1"/>
    <property type="molecule type" value="Genomic_DNA"/>
</dbReference>
<evidence type="ECO:0000259" key="13">
    <source>
        <dbReference type="Pfam" id="PF07715"/>
    </source>
</evidence>
<feature type="compositionally biased region" description="Low complexity" evidence="12">
    <location>
        <begin position="1"/>
        <end position="13"/>
    </location>
</feature>
<keyword evidence="6" id="KW-0732">Signal</keyword>
<dbReference type="PANTHER" id="PTHR32552">
    <property type="entry name" value="FERRICHROME IRON RECEPTOR-RELATED"/>
    <property type="match status" value="1"/>
</dbReference>
<gene>
    <name evidence="14" type="ORF">TS85_03660</name>
</gene>
<proteinExistence type="inferred from homology"/>